<dbReference type="EMBL" id="OZ034814">
    <property type="protein sequence ID" value="CAL1359027.1"/>
    <property type="molecule type" value="Genomic_DNA"/>
</dbReference>
<feature type="compositionally biased region" description="Low complexity" evidence="2">
    <location>
        <begin position="16"/>
        <end position="49"/>
    </location>
</feature>
<name>A0AAV2CT02_9ROSI</name>
<reference evidence="3 4" key="1">
    <citation type="submission" date="2024-04" db="EMBL/GenBank/DDBJ databases">
        <authorList>
            <person name="Fracassetti M."/>
        </authorList>
    </citation>
    <scope>NUCLEOTIDE SEQUENCE [LARGE SCALE GENOMIC DNA]</scope>
</reference>
<keyword evidence="4" id="KW-1185">Reference proteome</keyword>
<feature type="compositionally biased region" description="Acidic residues" evidence="2">
    <location>
        <begin position="1"/>
        <end position="13"/>
    </location>
</feature>
<gene>
    <name evidence="3" type="ORF">LTRI10_LOCUS6544</name>
</gene>
<protein>
    <submittedName>
        <fullName evidence="3">Uncharacterized protein</fullName>
    </submittedName>
</protein>
<dbReference type="AlphaFoldDB" id="A0AAV2CT02"/>
<feature type="compositionally biased region" description="Basic and acidic residues" evidence="2">
    <location>
        <begin position="384"/>
        <end position="393"/>
    </location>
</feature>
<accession>A0AAV2CT02</accession>
<evidence type="ECO:0000313" key="3">
    <source>
        <dbReference type="EMBL" id="CAL1359027.1"/>
    </source>
</evidence>
<evidence type="ECO:0000313" key="4">
    <source>
        <dbReference type="Proteomes" id="UP001497516"/>
    </source>
</evidence>
<organism evidence="3 4">
    <name type="scientific">Linum trigynum</name>
    <dbReference type="NCBI Taxonomy" id="586398"/>
    <lineage>
        <taxon>Eukaryota</taxon>
        <taxon>Viridiplantae</taxon>
        <taxon>Streptophyta</taxon>
        <taxon>Embryophyta</taxon>
        <taxon>Tracheophyta</taxon>
        <taxon>Spermatophyta</taxon>
        <taxon>Magnoliopsida</taxon>
        <taxon>eudicotyledons</taxon>
        <taxon>Gunneridae</taxon>
        <taxon>Pentapetalae</taxon>
        <taxon>rosids</taxon>
        <taxon>fabids</taxon>
        <taxon>Malpighiales</taxon>
        <taxon>Linaceae</taxon>
        <taxon>Linum</taxon>
    </lineage>
</organism>
<feature type="coiled-coil region" evidence="1">
    <location>
        <begin position="475"/>
        <end position="531"/>
    </location>
</feature>
<evidence type="ECO:0000256" key="2">
    <source>
        <dbReference type="SAM" id="MobiDB-lite"/>
    </source>
</evidence>
<sequence length="632" mass="69565">MSDSEEEAFEGDDSVGGSLEDSASASGSSDDDSGSASSEEVGVSRSSNSNDGSEGANRLPLHVATPARMDIEHCRSLKIVSWRDMFTSSDNPPDEGQNLGPEIFSGLTSRDALTSQLVGLHLPTHWDYACSSDGVTIGNCPEGWMGVYVESVQFGMIYPLANWLKEFIHKTGATVSRLSPSFWAQTTAFTLACELVGTTPTLRLFCYVFSIRHQETCLCLQKKRSINGFTRKTPKHTCRDFFFVRPPPDEWVTDDSKPLPTGWAKGRWLERPELTNDEQRIIAAIGKLPSWNLKDERICLALVGAVFDNSMVSRRMLFPAFTASRGIEGDSRHSPAPKVSAAAGTSLHETPRASSGAAPPTSATVISDSPPRYVSPSHHGTKRRASDVQAERATRARIGSKSVVIPADARQSKQAAVSALHSIASALSDEEEIIPASEVDGSVADACLLLLDRADKLILQHTEEREARRKISQTADAYRKETNELKKALEASEKKQKDMEARHAEEASAARDALEKEREVWHLNLENAVKEAKATALKRCRNMIDKLYRGIPAVFRELYPEDRWEPAFTRKLSAFVKTEGKSLAAEDGTYDALDVNGVAIKDYFPTGRDGKLLPSLRRRSWRLVPGRARSKE</sequence>
<feature type="region of interest" description="Disordered" evidence="2">
    <location>
        <begin position="326"/>
        <end position="393"/>
    </location>
</feature>
<keyword evidence="1" id="KW-0175">Coiled coil</keyword>
<evidence type="ECO:0000256" key="1">
    <source>
        <dbReference type="SAM" id="Coils"/>
    </source>
</evidence>
<proteinExistence type="predicted"/>
<feature type="region of interest" description="Disordered" evidence="2">
    <location>
        <begin position="1"/>
        <end position="58"/>
    </location>
</feature>
<feature type="compositionally biased region" description="Low complexity" evidence="2">
    <location>
        <begin position="352"/>
        <end position="364"/>
    </location>
</feature>
<dbReference type="Proteomes" id="UP001497516">
    <property type="component" value="Chromosome 10"/>
</dbReference>